<dbReference type="ExpressionAtlas" id="A0A2K3D1G6">
    <property type="expression patterns" value="baseline and differential"/>
</dbReference>
<feature type="compositionally biased region" description="Low complexity" evidence="2">
    <location>
        <begin position="3130"/>
        <end position="3154"/>
    </location>
</feature>
<feature type="region of interest" description="Disordered" evidence="2">
    <location>
        <begin position="53"/>
        <end position="75"/>
    </location>
</feature>
<feature type="region of interest" description="Disordered" evidence="2">
    <location>
        <begin position="1471"/>
        <end position="1492"/>
    </location>
</feature>
<evidence type="ECO:0000313" key="3">
    <source>
        <dbReference type="EMBL" id="PNW74375.1"/>
    </source>
</evidence>
<feature type="compositionally biased region" description="Low complexity" evidence="2">
    <location>
        <begin position="3026"/>
        <end position="3035"/>
    </location>
</feature>
<keyword evidence="4" id="KW-1185">Reference proteome</keyword>
<feature type="compositionally biased region" description="Polar residues" evidence="2">
    <location>
        <begin position="62"/>
        <end position="73"/>
    </location>
</feature>
<accession>A0A2K3D1G6</accession>
<evidence type="ECO:0000313" key="4">
    <source>
        <dbReference type="Proteomes" id="UP000006906"/>
    </source>
</evidence>
<sequence>MAQSLPFERYQGPRPATGVPALGPQSVAGSSTATGLTRRGFYSNQCGWQAPTTATGGPLPLHQQQPGAGTHSSAPRFYGVLRRGQCPRMVVAMARPRNGSSGLQQPAVPAATSASQQRRRPSSQAPLSTDLLIQSLEAATDTQSVLELVKQPRASAAEPVFLYTAALKALARLLARPAASGAAGLGRGGQQRSKEELQELQAVVRSMVSEMHTRVFSFPLLSDTLISLDVLLPALGSWQVAGLRADDAALRLLAMATDVPQAAADADALRPVPLPALRDAFRAALRLTQMAQQMQQAPSPQVESTARRVREAVQTYLRRAVFPAAEEGGQAAAAARLHGADLAAMAAAAELAVMWDVEVPPEVMQLHVRHVDRLLSGAAGPAYIVSADVHAEQHSVAGQGTSRSGDDNTSTSHHAQGRGNGRAEPRGRGGRGGGGRVGRGSSASQQGRGAAGVSGTASDRTEPPLPDGLVAAGQLDVTSLAQLLIAWASVPAGRPAPSVEWLDRASALALRTQDRLTAGKRSQLLRRLNRLHVKQQKAEQRLQQLQEAAGAQGPAGVQQEMLVDDGGEEEEDEEGELEYSDPERSAFEDEERKVLPESIPTFTATLERIGQEVRSCEQALAALGPVAIAPSAAGSGVAAAPAPPAPDSKKRQQANTAAAIMPGAPTAHVASKRARSGKQQQPLARAAEEGAPAAGTQPSYALASGALTGLLWAVSEKLGDKLVSETRALARAVAVARMSDFTSPQQIVAVLYSLGRMKSVPAREEVGKVIKRLRPHLESLSPTDAVRLLQALEALDYNPPAKPWQAQPQAQPQASSQPTRTGKAGKADTAQPAADAGFSPSGAKIIGRLMVMVGGLGSRGGGGGGQARGLAAAPSDLILQLLRSCAAWSVPFPEAHLGALEDIVEQRVLRSLPLDKIKLLSPRAMATAAQASYGYVPTAVASDADVNADVMRAGLLDGVILPLAATRQGFANGDMFYLALWDWMEVKACEGITVDKATSLINSYAYNKSWALVPQLRKVMEGLMERALQLPVSQPREGSKLLLAVGRALRVMGDKMQCTPADSIADKVAPGVAPLLLPAVQQLLRLRPSMSDISAVAKGLLVEARWRVPVSADGFGRSTSGGEPGHRAILLEQATRGLLVDLLAAAMSEPKPLEEMGVSEVAWLLEGFAALQYRPSHDTLAQLYSAAAARLVERPAKAEEVVELLNSVTGMDRVASEPAAANAAAGPMAAGGSAPATGRRGALGDELKARGRLLQQLAVAVLQEPALPVLAAQPGGLVAAIRQMAALGLRPPTQQWLSTYTTVLQDLLPKLQATSLAHGAEGLALLGAAPPSSFLDILLTCADKHGVDRFEPHALGLLLGGAHALRQNALAAQAAAELRLRGVGDDDEAEEERAHTAEAADVDPAAWRRRQVATGVPVVAPLSTAAQETWGRAHVAFVSEARKSNPMPRYSRAQQLLVVSAVTSFELSRPPLSQGQQAAAGSGVGKAGRGSSKAAGAGAVADFRARLEADWLAETCASLLASRRALEASAVGGSGGSASLLPSPELLEDLLRLASRVLRGCDDGSIVRLASSPTASASSSAVDSSTATAGLDAAESVLQLVQLSIRDLFQSSSSQREATALTAWRRLLCAALAAGISLSPAELGVFASALLDEAAKRTRRALAAKGSGSTARAAAAVVHTAASAGSGAGSRSLSAEGRELMTAVWQDVEEGLEGVLLPVLPWVPPHEILKALRFGLLEQPPAVLTAASLRQLALMCTYTTQAAPQLAEEAGRGRRTLWWSTVRAELLRRAQDEEVEKAWSKAQRGSGSNGSATTAEADLQTAIDLAAACYGLLMHGGGSREGRDSASGGGAAPSSASLPDELATWMKLLLTRAGSSLAARTSLSKGLAGVRALQLLWVARSAGCAHLLPASVWSTAFGALGPEKTGAAALQPRQLAQLVVLRAEALRGSGDSATGNGPLERLPTRARSSMPVASWFLEVWLGRLAVSCRRVLLSKRARGGASADSDGVTPAVAFLAVAYCLPPDQQRPPEYAAVLAKAALPALSGSVGTAAGADVTLRLADLWAFLRRVEGWPVTGSGSSTGDSSGNQNGSDASWFGLPVEAAAAVCQQVLAVAQTGAQAAGGFIMPPSEAVQFTVTLLNATAVESSSASALEAALPLLQALVPEAEAELWALATRERLGRAVLASALQAALNAVTNTEPPLGADGAIASACEVAALMVGSVAVLLQQLPQQPTAAQVANSRAASVVSRLDARSLPPDQLAALASAIIRLCPPAAGGAAAGDDAAARIPQAAAAVLLRLMSAAEVVERLPITRLEAALTRFLPAQQQQHEGQAPEAGSQLPMTEAVAQAISAKLQVGSTAWFARTPVGLAVQLHRCGASGVLLQRALLADRDWAGREVQLLQALAMAAPREPLALSLRDYGPERTVEESDAIAQPGEGPFGQLVLKLCRGLERVQRLSDAAACMTSLAEVVPYLEGTKGSDGLFALYNTVKLLPVCVAQQPAQLAKDIHVDPEHLWRLLEAMLKLGGEHHNDCMFHTARRKFVQTNGFMLPYTHPLDTALDNRRFAVQREEFDFCGTFVGYVGPYLIHPKVGQVILECAKPLVGRHQQRMEQLLQEQSAANHPGSTSTSSSSTAGGAAAAAYWWPPGCAQPPPGRLVAGLRLPEGDPDLLSARQLGLLYGAVVIHGQDAESPLPYGIIETEGVQQLYLAYITSLNLLAGRTDLLPHEHLEAMLGALEPAVFGDRRIVPAGPDGMEPVEGYDFYNDCLPIERFLAPVLARYAKLGAEEQPQPAGADRRVDTVDLFGLADLSDQSMLVSLYRKRPVPEEDGRGATTAPGGGGGSGSRRGLGGGGGPEVLDVGPGLDVGAAAQASRAERGDGGTSGAVTGAWAGKPRPIARPAHHDWIHLYVPSLELPAHLRLPPGHRHGQPGGDPAADAAREAYVRSIVPSFGLLRRLARMVAVTRRTDEVRRALQEDSGFSGFGEGRWARLLEYILDGEGAQKRATAEELLKMLGVQWADAHQQDTSSSSSSSSSSEPSNGSWNRMMAREKSVPPAGGDAASETPLAPEANPAAAQQDVAAGKAKGGSAPAASQVQTDMARAVDQAAGAPPGSSLTLPELAGSCSTERTPTRQQTPPVQQAQLQPQPQPQDPAAAGDQGMELLGAVAQVGSALGSMLVGAAQAAVQSAVSSVASAVAASSIGELDPAQAAVQAEAQQYLEVMLWAHIAVKGCAVELNEGTRQLMLHRAVRKLMLAQSSKSTNSDGRMQLDRDELVRAFVAEADEYAIESRRQKRKAAKRRGFGKS</sequence>
<name>A0A2K3D1G6_CHLRE</name>
<feature type="compositionally biased region" description="Basic and acidic residues" evidence="2">
    <location>
        <begin position="581"/>
        <end position="592"/>
    </location>
</feature>
<proteinExistence type="predicted"/>
<keyword evidence="1" id="KW-0175">Coiled coil</keyword>
<feature type="region of interest" description="Disordered" evidence="2">
    <location>
        <begin position="564"/>
        <end position="592"/>
    </location>
</feature>
<feature type="region of interest" description="Disordered" evidence="2">
    <location>
        <begin position="635"/>
        <end position="695"/>
    </location>
</feature>
<feature type="region of interest" description="Disordered" evidence="2">
    <location>
        <begin position="800"/>
        <end position="836"/>
    </location>
</feature>
<dbReference type="KEGG" id="cre:CHLRE_13g605900v5"/>
<reference evidence="3 4" key="1">
    <citation type="journal article" date="2007" name="Science">
        <title>The Chlamydomonas genome reveals the evolution of key animal and plant functions.</title>
        <authorList>
            <person name="Merchant S.S."/>
            <person name="Prochnik S.E."/>
            <person name="Vallon O."/>
            <person name="Harris E.H."/>
            <person name="Karpowicz S.J."/>
            <person name="Witman G.B."/>
            <person name="Terry A."/>
            <person name="Salamov A."/>
            <person name="Fritz-Laylin L.K."/>
            <person name="Marechal-Drouard L."/>
            <person name="Marshall W.F."/>
            <person name="Qu L.H."/>
            <person name="Nelson D.R."/>
            <person name="Sanderfoot A.A."/>
            <person name="Spalding M.H."/>
            <person name="Kapitonov V.V."/>
            <person name="Ren Q."/>
            <person name="Ferris P."/>
            <person name="Lindquist E."/>
            <person name="Shapiro H."/>
            <person name="Lucas S.M."/>
            <person name="Grimwood J."/>
            <person name="Schmutz J."/>
            <person name="Cardol P."/>
            <person name="Cerutti H."/>
            <person name="Chanfreau G."/>
            <person name="Chen C.L."/>
            <person name="Cognat V."/>
            <person name="Croft M.T."/>
            <person name="Dent R."/>
            <person name="Dutcher S."/>
            <person name="Fernandez E."/>
            <person name="Fukuzawa H."/>
            <person name="Gonzalez-Ballester D."/>
            <person name="Gonzalez-Halphen D."/>
            <person name="Hallmann A."/>
            <person name="Hanikenne M."/>
            <person name="Hippler M."/>
            <person name="Inwood W."/>
            <person name="Jabbari K."/>
            <person name="Kalanon M."/>
            <person name="Kuras R."/>
            <person name="Lefebvre P.A."/>
            <person name="Lemaire S.D."/>
            <person name="Lobanov A.V."/>
            <person name="Lohr M."/>
            <person name="Manuell A."/>
            <person name="Meier I."/>
            <person name="Mets L."/>
            <person name="Mittag M."/>
            <person name="Mittelmeier T."/>
            <person name="Moroney J.V."/>
            <person name="Moseley J."/>
            <person name="Napoli C."/>
            <person name="Nedelcu A.M."/>
            <person name="Niyogi K."/>
            <person name="Novoselov S.V."/>
            <person name="Paulsen I.T."/>
            <person name="Pazour G."/>
            <person name="Purton S."/>
            <person name="Ral J.P."/>
            <person name="Riano-Pachon D.M."/>
            <person name="Riekhof W."/>
            <person name="Rymarquis L."/>
            <person name="Schroda M."/>
            <person name="Stern D."/>
            <person name="Umen J."/>
            <person name="Willows R."/>
            <person name="Wilson N."/>
            <person name="Zimmer S.L."/>
            <person name="Allmer J."/>
            <person name="Balk J."/>
            <person name="Bisova K."/>
            <person name="Chen C.J."/>
            <person name="Elias M."/>
            <person name="Gendler K."/>
            <person name="Hauser C."/>
            <person name="Lamb M.R."/>
            <person name="Ledford H."/>
            <person name="Long J.C."/>
            <person name="Minagawa J."/>
            <person name="Page M.D."/>
            <person name="Pan J."/>
            <person name="Pootakham W."/>
            <person name="Roje S."/>
            <person name="Rose A."/>
            <person name="Stahlberg E."/>
            <person name="Terauchi A.M."/>
            <person name="Yang P."/>
            <person name="Ball S."/>
            <person name="Bowler C."/>
            <person name="Dieckmann C.L."/>
            <person name="Gladyshev V.N."/>
            <person name="Green P."/>
            <person name="Jorgensen R."/>
            <person name="Mayfield S."/>
            <person name="Mueller-Roeber B."/>
            <person name="Rajamani S."/>
            <person name="Sayre R.T."/>
            <person name="Brokstein P."/>
            <person name="Dubchak I."/>
            <person name="Goodstein D."/>
            <person name="Hornick L."/>
            <person name="Huang Y.W."/>
            <person name="Jhaveri J."/>
            <person name="Luo Y."/>
            <person name="Martinez D."/>
            <person name="Ngau W.C."/>
            <person name="Otillar B."/>
            <person name="Poliakov A."/>
            <person name="Porter A."/>
            <person name="Szajkowski L."/>
            <person name="Werner G."/>
            <person name="Zhou K."/>
            <person name="Grigoriev I.V."/>
            <person name="Rokhsar D.S."/>
            <person name="Grossman A.R."/>
        </authorList>
    </citation>
    <scope>NUCLEOTIDE SEQUENCE [LARGE SCALE GENOMIC DNA]</scope>
    <source>
        <strain evidence="4">CC-503</strain>
    </source>
</reference>
<dbReference type="OrthoDB" id="548232at2759"/>
<dbReference type="Proteomes" id="UP000006906">
    <property type="component" value="Chromosome 13"/>
</dbReference>
<dbReference type="Gramene" id="PNW74375">
    <property type="protein sequence ID" value="PNW74375"/>
    <property type="gene ID" value="CHLRE_13g605900v5"/>
</dbReference>
<organism evidence="3 4">
    <name type="scientific">Chlamydomonas reinhardtii</name>
    <name type="common">Chlamydomonas smithii</name>
    <dbReference type="NCBI Taxonomy" id="3055"/>
    <lineage>
        <taxon>Eukaryota</taxon>
        <taxon>Viridiplantae</taxon>
        <taxon>Chlorophyta</taxon>
        <taxon>core chlorophytes</taxon>
        <taxon>Chlorophyceae</taxon>
        <taxon>CS clade</taxon>
        <taxon>Chlamydomonadales</taxon>
        <taxon>Chlamydomonadaceae</taxon>
        <taxon>Chlamydomonas</taxon>
    </lineage>
</organism>
<feature type="region of interest" description="Disordered" evidence="2">
    <location>
        <begin position="394"/>
        <end position="469"/>
    </location>
</feature>
<feature type="compositionally biased region" description="Acidic residues" evidence="2">
    <location>
        <begin position="564"/>
        <end position="580"/>
    </location>
</feature>
<gene>
    <name evidence="3" type="ORF">CHLRE_13g605900v5</name>
</gene>
<feature type="compositionally biased region" description="Gly residues" evidence="2">
    <location>
        <begin position="2836"/>
        <end position="2854"/>
    </location>
</feature>
<evidence type="ECO:0000256" key="2">
    <source>
        <dbReference type="SAM" id="MobiDB-lite"/>
    </source>
</evidence>
<feature type="region of interest" description="Disordered" evidence="2">
    <location>
        <begin position="1"/>
        <end position="32"/>
    </location>
</feature>
<dbReference type="EMBL" id="CM008974">
    <property type="protein sequence ID" value="PNW74375.1"/>
    <property type="molecule type" value="Genomic_DNA"/>
</dbReference>
<feature type="compositionally biased region" description="Low complexity" evidence="2">
    <location>
        <begin position="803"/>
        <end position="818"/>
    </location>
</feature>
<feature type="compositionally biased region" description="Polar residues" evidence="2">
    <location>
        <begin position="396"/>
        <end position="414"/>
    </location>
</feature>
<feature type="coiled-coil region" evidence="1">
    <location>
        <begin position="521"/>
        <end position="548"/>
    </location>
</feature>
<feature type="region of interest" description="Disordered" evidence="2">
    <location>
        <begin position="2821"/>
        <end position="2891"/>
    </location>
</feature>
<feature type="region of interest" description="Disordered" evidence="2">
    <location>
        <begin position="97"/>
        <end position="126"/>
    </location>
</feature>
<protein>
    <submittedName>
        <fullName evidence="3">Uncharacterized protein</fullName>
    </submittedName>
</protein>
<evidence type="ECO:0000256" key="1">
    <source>
        <dbReference type="SAM" id="Coils"/>
    </source>
</evidence>
<dbReference type="GeneID" id="5724688"/>
<feature type="compositionally biased region" description="Low complexity" evidence="2">
    <location>
        <begin position="3072"/>
        <end position="3092"/>
    </location>
</feature>
<feature type="compositionally biased region" description="Low complexity" evidence="2">
    <location>
        <begin position="109"/>
        <end position="126"/>
    </location>
</feature>
<dbReference type="InParanoid" id="A0A2K3D1G6"/>
<dbReference type="RefSeq" id="XP_042917852.1">
    <property type="nucleotide sequence ID" value="XM_043069877.1"/>
</dbReference>
<feature type="region of interest" description="Disordered" evidence="2">
    <location>
        <begin position="3021"/>
        <end position="3155"/>
    </location>
</feature>
<dbReference type="STRING" id="3055.A0A2K3D1G6"/>
<feature type="compositionally biased region" description="Low complexity" evidence="2">
    <location>
        <begin position="439"/>
        <end position="455"/>
    </location>
</feature>